<dbReference type="NCBIfam" id="TIGR00458">
    <property type="entry name" value="aspS_nondisc"/>
    <property type="match status" value="1"/>
</dbReference>
<evidence type="ECO:0000256" key="3">
    <source>
        <dbReference type="ARBA" id="ARBA00022490"/>
    </source>
</evidence>
<name>A0A2H0WSA2_9BACT</name>
<comment type="function">
    <text evidence="9">Catalyzes the attachment of L-aspartate to tRNA(Asp) in a two-step reaction: L-aspartate is first activated by ATP to form Asp-AMP and then transferred to the acceptor end of tRNA(Asp).</text>
</comment>
<comment type="subunit">
    <text evidence="9">Homodimer.</text>
</comment>
<keyword evidence="8 9" id="KW-0030">Aminoacyl-tRNA synthetase</keyword>
<dbReference type="InterPro" id="IPR006195">
    <property type="entry name" value="aa-tRNA-synth_II"/>
</dbReference>
<evidence type="ECO:0000256" key="9">
    <source>
        <dbReference type="HAMAP-Rule" id="MF_02075"/>
    </source>
</evidence>
<keyword evidence="6 9" id="KW-0067">ATP-binding</keyword>
<evidence type="ECO:0000256" key="5">
    <source>
        <dbReference type="ARBA" id="ARBA00022741"/>
    </source>
</evidence>
<evidence type="ECO:0000256" key="2">
    <source>
        <dbReference type="ARBA" id="ARBA00005312"/>
    </source>
</evidence>
<dbReference type="GO" id="GO:0005829">
    <property type="term" value="C:cytosol"/>
    <property type="evidence" value="ECO:0007669"/>
    <property type="project" value="TreeGrafter"/>
</dbReference>
<dbReference type="Gene3D" id="3.30.930.10">
    <property type="entry name" value="Bira Bifunctional Protein, Domain 2"/>
    <property type="match status" value="1"/>
</dbReference>
<evidence type="ECO:0000256" key="1">
    <source>
        <dbReference type="ARBA" id="ARBA00004496"/>
    </source>
</evidence>
<dbReference type="GO" id="GO:0005524">
    <property type="term" value="F:ATP binding"/>
    <property type="evidence" value="ECO:0007669"/>
    <property type="project" value="UniProtKB-UniRule"/>
</dbReference>
<dbReference type="SUPFAM" id="SSF50249">
    <property type="entry name" value="Nucleic acid-binding proteins"/>
    <property type="match status" value="1"/>
</dbReference>
<evidence type="ECO:0000256" key="7">
    <source>
        <dbReference type="ARBA" id="ARBA00022917"/>
    </source>
</evidence>
<dbReference type="GO" id="GO:0003723">
    <property type="term" value="F:RNA binding"/>
    <property type="evidence" value="ECO:0007669"/>
    <property type="project" value="TreeGrafter"/>
</dbReference>
<dbReference type="InterPro" id="IPR045864">
    <property type="entry name" value="aa-tRNA-synth_II/BPL/LPL"/>
</dbReference>
<dbReference type="EC" id="6.1.1.12" evidence="9"/>
<dbReference type="Proteomes" id="UP000230775">
    <property type="component" value="Unassembled WGS sequence"/>
</dbReference>
<feature type="binding site" evidence="9">
    <location>
        <position position="225"/>
    </location>
    <ligand>
        <name>L-aspartate</name>
        <dbReference type="ChEBI" id="CHEBI:29991"/>
    </ligand>
</feature>
<proteinExistence type="inferred from homology"/>
<evidence type="ECO:0000313" key="11">
    <source>
        <dbReference type="EMBL" id="PIS14789.1"/>
    </source>
</evidence>
<feature type="domain" description="Aminoacyl-transfer RNA synthetases class-II family profile" evidence="10">
    <location>
        <begin position="149"/>
        <end position="442"/>
    </location>
</feature>
<dbReference type="PANTHER" id="PTHR43450:SF1">
    <property type="entry name" value="ASPARTATE--TRNA LIGASE, CYTOPLASMIC"/>
    <property type="match status" value="1"/>
</dbReference>
<dbReference type="PRINTS" id="PR01042">
    <property type="entry name" value="TRNASYNTHASP"/>
</dbReference>
<organism evidence="11 12">
    <name type="scientific">Candidatus Shapirobacteria bacterium CG09_land_8_20_14_0_10_39_12</name>
    <dbReference type="NCBI Taxonomy" id="1974885"/>
    <lineage>
        <taxon>Bacteria</taxon>
        <taxon>Candidatus Shapironibacteriota</taxon>
    </lineage>
</organism>
<dbReference type="InterPro" id="IPR012340">
    <property type="entry name" value="NA-bd_OB-fold"/>
</dbReference>
<comment type="catalytic activity">
    <reaction evidence="9">
        <text>tRNA(Asp) + L-aspartate + ATP = L-aspartyl-tRNA(Asp) + AMP + diphosphate</text>
        <dbReference type="Rhea" id="RHEA:19649"/>
        <dbReference type="Rhea" id="RHEA-COMP:9660"/>
        <dbReference type="Rhea" id="RHEA-COMP:9678"/>
        <dbReference type="ChEBI" id="CHEBI:29991"/>
        <dbReference type="ChEBI" id="CHEBI:30616"/>
        <dbReference type="ChEBI" id="CHEBI:33019"/>
        <dbReference type="ChEBI" id="CHEBI:78442"/>
        <dbReference type="ChEBI" id="CHEBI:78516"/>
        <dbReference type="ChEBI" id="CHEBI:456215"/>
        <dbReference type="EC" id="6.1.1.12"/>
    </reaction>
</comment>
<dbReference type="InterPro" id="IPR047089">
    <property type="entry name" value="Asp-tRNA-ligase_1_N"/>
</dbReference>
<dbReference type="InterPro" id="IPR004364">
    <property type="entry name" value="Aa-tRNA-synt_II"/>
</dbReference>
<feature type="binding site" evidence="9">
    <location>
        <position position="380"/>
    </location>
    <ligand>
        <name>L-aspartate</name>
        <dbReference type="ChEBI" id="CHEBI:29991"/>
    </ligand>
</feature>
<feature type="binding site" evidence="9">
    <location>
        <begin position="233"/>
        <end position="235"/>
    </location>
    <ligand>
        <name>ATP</name>
        <dbReference type="ChEBI" id="CHEBI:30616"/>
    </ligand>
</feature>
<dbReference type="PROSITE" id="PS50862">
    <property type="entry name" value="AA_TRNA_LIGASE_II"/>
    <property type="match status" value="1"/>
</dbReference>
<comment type="caution">
    <text evidence="9">Lacks conserved residue(s) required for the propagation of feature annotation.</text>
</comment>
<evidence type="ECO:0000259" key="10">
    <source>
        <dbReference type="PROSITE" id="PS50862"/>
    </source>
</evidence>
<keyword evidence="7 9" id="KW-0648">Protein biosynthesis</keyword>
<gene>
    <name evidence="9" type="primary">aspS</name>
    <name evidence="11" type="ORF">COT64_00760</name>
</gene>
<dbReference type="PANTHER" id="PTHR43450">
    <property type="entry name" value="ASPARTYL-TRNA SYNTHETASE"/>
    <property type="match status" value="1"/>
</dbReference>
<dbReference type="SUPFAM" id="SSF55681">
    <property type="entry name" value="Class II aaRS and biotin synthetases"/>
    <property type="match status" value="1"/>
</dbReference>
<dbReference type="HAMAP" id="MF_02075">
    <property type="entry name" value="Asp_tRNA_synth_type2"/>
    <property type="match status" value="1"/>
</dbReference>
<comment type="subcellular location">
    <subcellularLocation>
        <location evidence="1 9">Cytoplasm</location>
    </subcellularLocation>
</comment>
<dbReference type="NCBIfam" id="NF003483">
    <property type="entry name" value="PRK05159.1"/>
    <property type="match status" value="1"/>
</dbReference>
<feature type="binding site" evidence="9">
    <location>
        <position position="182"/>
    </location>
    <ligand>
        <name>L-aspartate</name>
        <dbReference type="ChEBI" id="CHEBI:29991"/>
    </ligand>
</feature>
<feature type="region of interest" description="Aspartate" evidence="9">
    <location>
        <begin position="204"/>
        <end position="207"/>
    </location>
</feature>
<keyword evidence="3 9" id="KW-0963">Cytoplasm</keyword>
<evidence type="ECO:0000313" key="12">
    <source>
        <dbReference type="Proteomes" id="UP000230775"/>
    </source>
</evidence>
<dbReference type="Pfam" id="PF01336">
    <property type="entry name" value="tRNA_anti-codon"/>
    <property type="match status" value="1"/>
</dbReference>
<feature type="binding site" evidence="9">
    <location>
        <position position="373"/>
    </location>
    <ligand>
        <name>ATP</name>
        <dbReference type="ChEBI" id="CHEBI:30616"/>
    </ligand>
</feature>
<evidence type="ECO:0000256" key="8">
    <source>
        <dbReference type="ARBA" id="ARBA00023146"/>
    </source>
</evidence>
<dbReference type="AlphaFoldDB" id="A0A2H0WSA2"/>
<dbReference type="GO" id="GO:0006422">
    <property type="term" value="P:aspartyl-tRNA aminoacylation"/>
    <property type="evidence" value="ECO:0007669"/>
    <property type="project" value="UniProtKB-UniRule"/>
</dbReference>
<protein>
    <recommendedName>
        <fullName evidence="9">Aspartate--tRNA ligase</fullName>
        <ecNumber evidence="9">6.1.1.12</ecNumber>
    </recommendedName>
    <alternativeName>
        <fullName evidence="9">Aspartyl-tRNA synthetase</fullName>
        <shortName evidence="9">AspRS</shortName>
    </alternativeName>
</protein>
<comment type="similarity">
    <text evidence="2 9">Belongs to the class-II aminoacyl-tRNA synthetase family. Type 2 subfamily.</text>
</comment>
<dbReference type="Gene3D" id="2.40.50.140">
    <property type="entry name" value="Nucleic acid-binding proteins"/>
    <property type="match status" value="1"/>
</dbReference>
<dbReference type="GO" id="GO:0017101">
    <property type="term" value="C:aminoacyl-tRNA synthetase multienzyme complex"/>
    <property type="evidence" value="ECO:0007669"/>
    <property type="project" value="TreeGrafter"/>
</dbReference>
<sequence length="461" mass="53060">MERTLIGETTAKIGQEVLLKGWVNTRRDHGKIVFIDLRDRSGLVQVVFARLASTEVSAKSRQVNLEEAKDLRSEWVVEIKGVVKERPKNLINPKLVTGTIEIEAKEIKILAKSEELPFDTGVETLNVSLPTLLDYRPLSLRHSKNQAVFRVQETIIASFRKKLKDEGFTEIQVPTIVPSVTEGGSQVFEIKYFENKAYLGQSPQLYKQIMVGVFERVFTLAHAYRAEPSVTTRHLTEYLGLDVEMGFINSFQDIIDTVEKVIRSIFEKVATERKADLTLFGATIPKLSEKIPQLKMREAQQIIFERTKRDNRNEPDLEPEDEREICRYALEKFGSDLIFITHYPTKKRPFYTYPDPADPEFTCSFDLLGRGLEWVTGGQRINNYETLLDHIKKWGNKPEDFEIYLQAFKYGMPPEGGFCIGAERMTMQILGLENIREASLFPRDMERIDIKLPKKEETTKK</sequence>
<dbReference type="InterPro" id="IPR004523">
    <property type="entry name" value="Asp-tRNA_synthase_2"/>
</dbReference>
<reference evidence="12" key="1">
    <citation type="submission" date="2017-09" db="EMBL/GenBank/DDBJ databases">
        <title>Depth-based differentiation of microbial function through sediment-hosted aquifers and enrichment of novel symbionts in the deep terrestrial subsurface.</title>
        <authorList>
            <person name="Probst A.J."/>
            <person name="Ladd B."/>
            <person name="Jarett J.K."/>
            <person name="Geller-Mcgrath D.E."/>
            <person name="Sieber C.M.K."/>
            <person name="Emerson J.B."/>
            <person name="Anantharaman K."/>
            <person name="Thomas B.C."/>
            <person name="Malmstrom R."/>
            <person name="Stieglmeier M."/>
            <person name="Klingl A."/>
            <person name="Woyke T."/>
            <person name="Ryan C.M."/>
            <person name="Banfield J.F."/>
        </authorList>
    </citation>
    <scope>NUCLEOTIDE SEQUENCE [LARGE SCALE GENOMIC DNA]</scope>
</reference>
<dbReference type="InterPro" id="IPR004365">
    <property type="entry name" value="NA-bd_OB_tRNA"/>
</dbReference>
<keyword evidence="5 9" id="KW-0547">Nucleotide-binding</keyword>
<dbReference type="GO" id="GO:0004815">
    <property type="term" value="F:aspartate-tRNA ligase activity"/>
    <property type="evidence" value="ECO:0007669"/>
    <property type="project" value="UniProtKB-UniRule"/>
</dbReference>
<evidence type="ECO:0000256" key="6">
    <source>
        <dbReference type="ARBA" id="ARBA00022840"/>
    </source>
</evidence>
<comment type="caution">
    <text evidence="11">The sequence shown here is derived from an EMBL/GenBank/DDBJ whole genome shotgun (WGS) entry which is preliminary data.</text>
</comment>
<dbReference type="InterPro" id="IPR002312">
    <property type="entry name" value="Asp/Asn-tRNA-synth_IIb"/>
</dbReference>
<feature type="binding site" evidence="9">
    <location>
        <begin position="225"/>
        <end position="227"/>
    </location>
    <ligand>
        <name>ATP</name>
        <dbReference type="ChEBI" id="CHEBI:30616"/>
    </ligand>
</feature>
<keyword evidence="4 9" id="KW-0436">Ligase</keyword>
<accession>A0A2H0WSA2</accession>
<evidence type="ECO:0000256" key="4">
    <source>
        <dbReference type="ARBA" id="ARBA00022598"/>
    </source>
</evidence>
<dbReference type="CDD" id="cd04317">
    <property type="entry name" value="EcAspRS_like_N"/>
    <property type="match status" value="1"/>
</dbReference>
<feature type="binding site" evidence="9">
    <location>
        <begin position="421"/>
        <end position="424"/>
    </location>
    <ligand>
        <name>ATP</name>
        <dbReference type="ChEBI" id="CHEBI:30616"/>
    </ligand>
</feature>
<dbReference type="Pfam" id="PF00152">
    <property type="entry name" value="tRNA-synt_2"/>
    <property type="match status" value="1"/>
</dbReference>
<feature type="binding site" evidence="9">
    <location>
        <position position="376"/>
    </location>
    <ligand>
        <name>L-aspartate</name>
        <dbReference type="ChEBI" id="CHEBI:29991"/>
    </ligand>
</feature>
<dbReference type="EMBL" id="PEZI01000019">
    <property type="protein sequence ID" value="PIS14789.1"/>
    <property type="molecule type" value="Genomic_DNA"/>
</dbReference>